<dbReference type="STRING" id="1123010.SAMN02745724_02931"/>
<dbReference type="InterPro" id="IPR044922">
    <property type="entry name" value="DUF2063_N_sf"/>
</dbReference>
<feature type="domain" description="Putative DNA-binding" evidence="1">
    <location>
        <begin position="14"/>
        <end position="105"/>
    </location>
</feature>
<dbReference type="Gene3D" id="3.90.930.50">
    <property type="match status" value="1"/>
</dbReference>
<dbReference type="Proteomes" id="UP000198862">
    <property type="component" value="Unassembled WGS sequence"/>
</dbReference>
<dbReference type="Gene3D" id="1.10.150.690">
    <property type="entry name" value="DUF2063"/>
    <property type="match status" value="1"/>
</dbReference>
<dbReference type="Pfam" id="PF09836">
    <property type="entry name" value="DUF2063"/>
    <property type="match status" value="1"/>
</dbReference>
<dbReference type="InterPro" id="IPR018640">
    <property type="entry name" value="DUF2063"/>
</dbReference>
<evidence type="ECO:0000259" key="1">
    <source>
        <dbReference type="Pfam" id="PF09836"/>
    </source>
</evidence>
<evidence type="ECO:0000313" key="2">
    <source>
        <dbReference type="EMBL" id="SFC92391.1"/>
    </source>
</evidence>
<keyword evidence="2" id="KW-0238">DNA-binding</keyword>
<sequence>MNKVILSMANLANIQQQFMDLLQNKPNDLIKHIAKQGELKASERLSIYQNAYTIRLTGVLEQDHEQLGKYLGDTLFDKMVAGYLKCYPSQNTSLREYGDNLPVFLSKTPPFKQHVILADIAFFERLLLKAFDAKEAETLTSQILESLKETDWPLLVLNLHPSVHLISFETSAVESFQALKNDKTPPSANTNKIRHWLIWRTPDKRTEYRSIDQEEFILLNLIKEKKNFSALCQSLTKAHKPETIAPLLINYINVWLSQGLLIKHT</sequence>
<proteinExistence type="predicted"/>
<reference evidence="2 3" key="1">
    <citation type="submission" date="2016-10" db="EMBL/GenBank/DDBJ databases">
        <authorList>
            <person name="de Groot N.N."/>
        </authorList>
    </citation>
    <scope>NUCLEOTIDE SEQUENCE [LARGE SCALE GENOMIC DNA]</scope>
    <source>
        <strain evidence="2 3">DSM 6059</strain>
    </source>
</reference>
<gene>
    <name evidence="2" type="ORF">SAMN02745724_02931</name>
</gene>
<name>A0A1I1N409_9GAMM</name>
<protein>
    <submittedName>
        <fullName evidence="2">Putative DNA-binding domain-containing protein</fullName>
    </submittedName>
</protein>
<dbReference type="EMBL" id="FOLO01000023">
    <property type="protein sequence ID" value="SFC92391.1"/>
    <property type="molecule type" value="Genomic_DNA"/>
</dbReference>
<keyword evidence="3" id="KW-1185">Reference proteome</keyword>
<organism evidence="2 3">
    <name type="scientific">Pseudoalteromonas denitrificans DSM 6059</name>
    <dbReference type="NCBI Taxonomy" id="1123010"/>
    <lineage>
        <taxon>Bacteria</taxon>
        <taxon>Pseudomonadati</taxon>
        <taxon>Pseudomonadota</taxon>
        <taxon>Gammaproteobacteria</taxon>
        <taxon>Alteromonadales</taxon>
        <taxon>Pseudoalteromonadaceae</taxon>
        <taxon>Pseudoalteromonas</taxon>
    </lineage>
</organism>
<dbReference type="AlphaFoldDB" id="A0A1I1N409"/>
<evidence type="ECO:0000313" key="3">
    <source>
        <dbReference type="Proteomes" id="UP000198862"/>
    </source>
</evidence>
<accession>A0A1I1N409</accession>
<dbReference type="GO" id="GO:0003677">
    <property type="term" value="F:DNA binding"/>
    <property type="evidence" value="ECO:0007669"/>
    <property type="project" value="UniProtKB-KW"/>
</dbReference>